<evidence type="ECO:0000313" key="3">
    <source>
        <dbReference type="Proteomes" id="UP000020681"/>
    </source>
</evidence>
<feature type="region of interest" description="Disordered" evidence="1">
    <location>
        <begin position="1"/>
        <end position="37"/>
    </location>
</feature>
<accession>A0ABP3AIC4</accession>
<name>A0ABP3AIC4_MYCUL</name>
<organism evidence="2 3">
    <name type="scientific">Mycobacterium ulcerans str. Harvey</name>
    <dbReference type="NCBI Taxonomy" id="1299332"/>
    <lineage>
        <taxon>Bacteria</taxon>
        <taxon>Bacillati</taxon>
        <taxon>Actinomycetota</taxon>
        <taxon>Actinomycetes</taxon>
        <taxon>Mycobacteriales</taxon>
        <taxon>Mycobacteriaceae</taxon>
        <taxon>Mycobacterium</taxon>
        <taxon>Mycobacterium ulcerans group</taxon>
    </lineage>
</organism>
<proteinExistence type="predicted"/>
<keyword evidence="3" id="KW-1185">Reference proteome</keyword>
<evidence type="ECO:0000256" key="1">
    <source>
        <dbReference type="SAM" id="MobiDB-lite"/>
    </source>
</evidence>
<feature type="compositionally biased region" description="Basic and acidic residues" evidence="1">
    <location>
        <begin position="12"/>
        <end position="23"/>
    </location>
</feature>
<comment type="caution">
    <text evidence="2">The sequence shown here is derived from an EMBL/GenBank/DDBJ whole genome shotgun (WGS) entry which is preliminary data.</text>
</comment>
<gene>
    <name evidence="2" type="ORF">I551_2698</name>
</gene>
<sequence>MYRSRHGRRHPEHPGGQRQESKGQRRSARAAGPWCTV</sequence>
<protein>
    <submittedName>
        <fullName evidence="2">Uncharacterized protein</fullName>
    </submittedName>
</protein>
<feature type="compositionally biased region" description="Basic residues" evidence="1">
    <location>
        <begin position="1"/>
        <end position="11"/>
    </location>
</feature>
<dbReference type="EMBL" id="JAOL01000097">
    <property type="protein sequence ID" value="EUA90978.1"/>
    <property type="molecule type" value="Genomic_DNA"/>
</dbReference>
<evidence type="ECO:0000313" key="2">
    <source>
        <dbReference type="EMBL" id="EUA90978.1"/>
    </source>
</evidence>
<reference evidence="2 3" key="1">
    <citation type="submission" date="2014-01" db="EMBL/GenBank/DDBJ databases">
        <authorList>
            <person name="Dobos K."/>
            <person name="Lenaerts A."/>
            <person name="Ordway D."/>
            <person name="DeGroote M.A."/>
            <person name="Parker T."/>
            <person name="Sizemore C."/>
            <person name="Tallon L.J."/>
            <person name="Sadzewicz L.K."/>
            <person name="Sengamalay N."/>
            <person name="Fraser C.M."/>
            <person name="Hine E."/>
            <person name="Shefchek K.A."/>
            <person name="Das S.P."/>
            <person name="Tettelin H."/>
        </authorList>
    </citation>
    <scope>NUCLEOTIDE SEQUENCE [LARGE SCALE GENOMIC DNA]</scope>
    <source>
        <strain evidence="2 3">Harvey</strain>
    </source>
</reference>
<dbReference type="Proteomes" id="UP000020681">
    <property type="component" value="Unassembled WGS sequence"/>
</dbReference>